<dbReference type="AlphaFoldDB" id="A0A8J5QF00"/>
<feature type="compositionally biased region" description="Low complexity" evidence="2">
    <location>
        <begin position="133"/>
        <end position="148"/>
    </location>
</feature>
<organism evidence="3 4">
    <name type="scientific">[Candida] subhashii</name>
    <dbReference type="NCBI Taxonomy" id="561895"/>
    <lineage>
        <taxon>Eukaryota</taxon>
        <taxon>Fungi</taxon>
        <taxon>Dikarya</taxon>
        <taxon>Ascomycota</taxon>
        <taxon>Saccharomycotina</taxon>
        <taxon>Pichiomycetes</taxon>
        <taxon>Debaryomycetaceae</taxon>
        <taxon>Spathaspora</taxon>
    </lineage>
</organism>
<feature type="compositionally biased region" description="Low complexity" evidence="2">
    <location>
        <begin position="63"/>
        <end position="77"/>
    </location>
</feature>
<evidence type="ECO:0000256" key="2">
    <source>
        <dbReference type="SAM" id="MobiDB-lite"/>
    </source>
</evidence>
<reference evidence="3 4" key="1">
    <citation type="journal article" date="2021" name="DNA Res.">
        <title>Genome analysis of Candida subhashii reveals its hybrid nature and dual mitochondrial genome conformations.</title>
        <authorList>
            <person name="Mixao V."/>
            <person name="Hegedusova E."/>
            <person name="Saus E."/>
            <person name="Pryszcz L.P."/>
            <person name="Cillingova A."/>
            <person name="Nosek J."/>
            <person name="Gabaldon T."/>
        </authorList>
    </citation>
    <scope>NUCLEOTIDE SEQUENCE [LARGE SCALE GENOMIC DNA]</scope>
    <source>
        <strain evidence="3 4">CBS 10753</strain>
    </source>
</reference>
<feature type="region of interest" description="Disordered" evidence="2">
    <location>
        <begin position="117"/>
        <end position="155"/>
    </location>
</feature>
<sequence length="417" mass="45409">MMNTTNNHHHQPTSPNTSSSQGTTNTNTTSSSSNNTTFLSDSLIGSSTQDYSSNNPSINFWQSNNNNTNTTSSSSSSGFNAPLSFTNYSPLGQQSYNTTTGKLVNQFQSASFRSIDADSNPLAVPPLTGHSAASMMTNNSSGTNATSNPRNPKYSKQATTAVAATAAAATAVAGSSSSLMNINAPSYVPNNYTTNYGSNTGNVNSIINNPTSPNNNSNDKYKYYYNTANANVNSIVMNNKKMVDSDDNLQEEYHKLKIELILKNQIIKNLTDQINLMNKQKTSIEESFNNNNNNLNGIFKIPKNHYQLFQDLSKTLQEKSIDLEETKDRLEAVLVALTCDGNNNNNNNNNTGGGGVSSSSSGYTFDVEELSHKLINKLCLLSEENENLLKMISYGNKTSLLIEIGLLRHELETLKKK</sequence>
<feature type="region of interest" description="Disordered" evidence="2">
    <location>
        <begin position="1"/>
        <end position="36"/>
    </location>
</feature>
<feature type="region of interest" description="Disordered" evidence="2">
    <location>
        <begin position="58"/>
        <end position="78"/>
    </location>
</feature>
<feature type="coiled-coil region" evidence="1">
    <location>
        <begin position="267"/>
        <end position="333"/>
    </location>
</feature>
<evidence type="ECO:0000256" key="1">
    <source>
        <dbReference type="SAM" id="Coils"/>
    </source>
</evidence>
<keyword evidence="1" id="KW-0175">Coiled coil</keyword>
<dbReference type="Proteomes" id="UP000694255">
    <property type="component" value="Unassembled WGS sequence"/>
</dbReference>
<dbReference type="OrthoDB" id="21221at2759"/>
<evidence type="ECO:0000313" key="4">
    <source>
        <dbReference type="Proteomes" id="UP000694255"/>
    </source>
</evidence>
<dbReference type="RefSeq" id="XP_049261127.1">
    <property type="nucleotide sequence ID" value="XM_049409649.1"/>
</dbReference>
<protein>
    <submittedName>
        <fullName evidence="3">MUM2</fullName>
    </submittedName>
</protein>
<name>A0A8J5QF00_9ASCO</name>
<proteinExistence type="predicted"/>
<keyword evidence="4" id="KW-1185">Reference proteome</keyword>
<feature type="compositionally biased region" description="Low complexity" evidence="2">
    <location>
        <begin position="13"/>
        <end position="36"/>
    </location>
</feature>
<gene>
    <name evidence="3" type="ORF">J8A68_005569</name>
</gene>
<comment type="caution">
    <text evidence="3">The sequence shown here is derived from an EMBL/GenBank/DDBJ whole genome shotgun (WGS) entry which is preliminary data.</text>
</comment>
<accession>A0A8J5QF00</accession>
<dbReference type="EMBL" id="JAGSYN010000272">
    <property type="protein sequence ID" value="KAG7660894.1"/>
    <property type="molecule type" value="Genomic_DNA"/>
</dbReference>
<dbReference type="GeneID" id="73472369"/>
<evidence type="ECO:0000313" key="3">
    <source>
        <dbReference type="EMBL" id="KAG7660894.1"/>
    </source>
</evidence>